<keyword evidence="6" id="KW-0653">Protein transport</keyword>
<keyword evidence="5 11" id="KW-0812">Transmembrane</keyword>
<dbReference type="NCBIfam" id="TIGR00739">
    <property type="entry name" value="yajC"/>
    <property type="match status" value="1"/>
</dbReference>
<name>A9BG80_PETMO</name>
<evidence type="ECO:0000256" key="7">
    <source>
        <dbReference type="ARBA" id="ARBA00022989"/>
    </source>
</evidence>
<dbReference type="eggNOG" id="COG1862">
    <property type="taxonomic scope" value="Bacteria"/>
</dbReference>
<dbReference type="HOGENOM" id="CLU_116157_2_0_0"/>
<dbReference type="AlphaFoldDB" id="A9BG80"/>
<dbReference type="GO" id="GO:0005886">
    <property type="term" value="C:plasma membrane"/>
    <property type="evidence" value="ECO:0007669"/>
    <property type="project" value="UniProtKB-SubCell"/>
</dbReference>
<evidence type="ECO:0000256" key="9">
    <source>
        <dbReference type="ARBA" id="ARBA00023136"/>
    </source>
</evidence>
<evidence type="ECO:0000256" key="4">
    <source>
        <dbReference type="ARBA" id="ARBA00022475"/>
    </source>
</evidence>
<dbReference type="InterPro" id="IPR003849">
    <property type="entry name" value="Preprotein_translocase_YajC"/>
</dbReference>
<dbReference type="RefSeq" id="WP_012208937.1">
    <property type="nucleotide sequence ID" value="NC_010003.1"/>
</dbReference>
<reference evidence="12" key="1">
    <citation type="submission" date="2007-11" db="EMBL/GenBank/DDBJ databases">
        <title>Complete sequence of Petroga mobilis SJ95.</title>
        <authorList>
            <consortium name="US DOE Joint Genome Institute"/>
            <person name="Copeland A."/>
            <person name="Lucas S."/>
            <person name="Lapidus A."/>
            <person name="Barry K."/>
            <person name="Glavina del Rio T."/>
            <person name="Dalin E."/>
            <person name="Tice H."/>
            <person name="Pitluck S."/>
            <person name="Meincke L."/>
            <person name="Brettin T."/>
            <person name="Bruce D."/>
            <person name="Detter J.C."/>
            <person name="Han C."/>
            <person name="Kuske C.R."/>
            <person name="Schmutz J."/>
            <person name="Larimer F."/>
            <person name="Land M."/>
            <person name="Hauser L."/>
            <person name="Kyrpides N."/>
            <person name="Mikhailova N."/>
            <person name="Noll K."/>
            <person name="Richardson P."/>
        </authorList>
    </citation>
    <scope>NUCLEOTIDE SEQUENCE [LARGE SCALE GENOMIC DNA]</scope>
    <source>
        <strain evidence="12">SJ95</strain>
    </source>
</reference>
<dbReference type="KEGG" id="pmo:Pmob_1117"/>
<feature type="compositionally biased region" description="Acidic residues" evidence="10">
    <location>
        <begin position="125"/>
        <end position="141"/>
    </location>
</feature>
<evidence type="ECO:0000256" key="6">
    <source>
        <dbReference type="ARBA" id="ARBA00022927"/>
    </source>
</evidence>
<organism evidence="12 13">
    <name type="scientific">Petrotoga mobilis (strain DSM 10674 / SJ95)</name>
    <dbReference type="NCBI Taxonomy" id="403833"/>
    <lineage>
        <taxon>Bacteria</taxon>
        <taxon>Thermotogati</taxon>
        <taxon>Thermotogota</taxon>
        <taxon>Thermotogae</taxon>
        <taxon>Petrotogales</taxon>
        <taxon>Petrotogaceae</taxon>
        <taxon>Petrotoga</taxon>
    </lineage>
</organism>
<keyword evidence="3" id="KW-0813">Transport</keyword>
<dbReference type="PANTHER" id="PTHR33909:SF1">
    <property type="entry name" value="SEC TRANSLOCON ACCESSORY COMPLEX SUBUNIT YAJC"/>
    <property type="match status" value="1"/>
</dbReference>
<feature type="region of interest" description="Disordered" evidence="10">
    <location>
        <begin position="116"/>
        <end position="141"/>
    </location>
</feature>
<evidence type="ECO:0000256" key="5">
    <source>
        <dbReference type="ARBA" id="ARBA00022692"/>
    </source>
</evidence>
<evidence type="ECO:0000313" key="12">
    <source>
        <dbReference type="EMBL" id="ABX31836.1"/>
    </source>
</evidence>
<protein>
    <submittedName>
        <fullName evidence="12">Preprotein translocase, YajC subunit</fullName>
    </submittedName>
</protein>
<comment type="subcellular location">
    <subcellularLocation>
        <location evidence="1">Cell membrane</location>
        <topology evidence="1">Single-pass membrane protein</topology>
    </subcellularLocation>
</comment>
<dbReference type="PRINTS" id="PR01853">
    <property type="entry name" value="YAJCTRNLCASE"/>
</dbReference>
<evidence type="ECO:0000256" key="8">
    <source>
        <dbReference type="ARBA" id="ARBA00023010"/>
    </source>
</evidence>
<keyword evidence="4" id="KW-1003">Cell membrane</keyword>
<keyword evidence="9 11" id="KW-0472">Membrane</keyword>
<evidence type="ECO:0000313" key="13">
    <source>
        <dbReference type="Proteomes" id="UP000000789"/>
    </source>
</evidence>
<gene>
    <name evidence="12" type="ordered locus">Pmob_1117</name>
</gene>
<accession>A9BG80</accession>
<evidence type="ECO:0000256" key="11">
    <source>
        <dbReference type="SAM" id="Phobius"/>
    </source>
</evidence>
<dbReference type="Pfam" id="PF02699">
    <property type="entry name" value="YajC"/>
    <property type="match status" value="1"/>
</dbReference>
<evidence type="ECO:0000256" key="1">
    <source>
        <dbReference type="ARBA" id="ARBA00004162"/>
    </source>
</evidence>
<dbReference type="STRING" id="403833.Pmob_1117"/>
<sequence>MLERVLNFINFGPAGATDAANTVEQAQAVPASGGGLSGMLFFLIIIILMWVLLFLPQRRQEKKHKEMLSALKKGDKIVTSSGIIGKIISITNERIRISTADKTEIDITKNAIAGVLSKSDKPEATPEETETETETETEDDK</sequence>
<feature type="transmembrane region" description="Helical" evidence="11">
    <location>
        <begin position="36"/>
        <end position="55"/>
    </location>
</feature>
<keyword evidence="13" id="KW-1185">Reference proteome</keyword>
<dbReference type="SMART" id="SM01323">
    <property type="entry name" value="YajC"/>
    <property type="match status" value="1"/>
</dbReference>
<dbReference type="EMBL" id="CP000879">
    <property type="protein sequence ID" value="ABX31836.1"/>
    <property type="molecule type" value="Genomic_DNA"/>
</dbReference>
<dbReference type="GO" id="GO:0015031">
    <property type="term" value="P:protein transport"/>
    <property type="evidence" value="ECO:0007669"/>
    <property type="project" value="UniProtKB-KW"/>
</dbReference>
<evidence type="ECO:0000256" key="10">
    <source>
        <dbReference type="SAM" id="MobiDB-lite"/>
    </source>
</evidence>
<keyword evidence="7 11" id="KW-1133">Transmembrane helix</keyword>
<dbReference type="PANTHER" id="PTHR33909">
    <property type="entry name" value="SEC TRANSLOCON ACCESSORY COMPLEX SUBUNIT YAJC"/>
    <property type="match status" value="1"/>
</dbReference>
<evidence type="ECO:0000256" key="2">
    <source>
        <dbReference type="ARBA" id="ARBA00006742"/>
    </source>
</evidence>
<dbReference type="OrthoDB" id="48187at2"/>
<dbReference type="Proteomes" id="UP000000789">
    <property type="component" value="Chromosome"/>
</dbReference>
<keyword evidence="8" id="KW-0811">Translocation</keyword>
<comment type="similarity">
    <text evidence="2">Belongs to the YajC family.</text>
</comment>
<evidence type="ECO:0000256" key="3">
    <source>
        <dbReference type="ARBA" id="ARBA00022448"/>
    </source>
</evidence>
<proteinExistence type="inferred from homology"/>